<name>A0ABY4BLD8_9FLAO</name>
<feature type="chain" id="PRO_5046525221" evidence="1">
    <location>
        <begin position="22"/>
        <end position="231"/>
    </location>
</feature>
<dbReference type="EMBL" id="CP094529">
    <property type="protein sequence ID" value="UOE39062.1"/>
    <property type="molecule type" value="Genomic_DNA"/>
</dbReference>
<organism evidence="2 3">
    <name type="scientific">Chryseobacterium oryzae</name>
    <dbReference type="NCBI Taxonomy" id="2929799"/>
    <lineage>
        <taxon>Bacteria</taxon>
        <taxon>Pseudomonadati</taxon>
        <taxon>Bacteroidota</taxon>
        <taxon>Flavobacteriia</taxon>
        <taxon>Flavobacteriales</taxon>
        <taxon>Weeksellaceae</taxon>
        <taxon>Chryseobacterium group</taxon>
        <taxon>Chryseobacterium</taxon>
    </lineage>
</organism>
<evidence type="ECO:0000313" key="3">
    <source>
        <dbReference type="Proteomes" id="UP000831068"/>
    </source>
</evidence>
<evidence type="ECO:0000256" key="1">
    <source>
        <dbReference type="SAM" id="SignalP"/>
    </source>
</evidence>
<keyword evidence="1" id="KW-0732">Signal</keyword>
<dbReference type="RefSeq" id="WP_243577244.1">
    <property type="nucleotide sequence ID" value="NZ_CP094529.1"/>
</dbReference>
<keyword evidence="3" id="KW-1185">Reference proteome</keyword>
<gene>
    <name evidence="2" type="ORF">MTP08_04640</name>
</gene>
<proteinExistence type="predicted"/>
<feature type="signal peptide" evidence="1">
    <location>
        <begin position="1"/>
        <end position="21"/>
    </location>
</feature>
<protein>
    <submittedName>
        <fullName evidence="2">Uncharacterized protein</fullName>
    </submittedName>
</protein>
<sequence length="231" mass="26736">MKKTRFLFVAIITLAFQLVSAQKEAKPAREVFDLYFNSWVKNDATAQKALNDYQRPTVEGQDMYQFDPSLMSENDNAMVDNFLSMFSKATASANKAETKAYFDAMLHNFRNPVYKLKSVKMVDNEYVENQKIAHYVYDVTFKVPEQLNDEEKKQFDFKNPKTVKPELLKKLLVTMTDKLKNASRTITTEQEFDLYAGEQDGKTYYYNGDPSALVTNLTDFYFDNVNISGQQ</sequence>
<reference evidence="2 3" key="1">
    <citation type="submission" date="2022-03" db="EMBL/GenBank/DDBJ databases">
        <title>Chryseobacterium sp. isolated from the Andong Sikhe.</title>
        <authorList>
            <person name="Won M."/>
            <person name="Kim S.-J."/>
            <person name="Kwon S.-W."/>
        </authorList>
    </citation>
    <scope>NUCLEOTIDE SEQUENCE [LARGE SCALE GENOMIC DNA]</scope>
    <source>
        <strain evidence="2 3">ADR-1</strain>
    </source>
</reference>
<dbReference type="Proteomes" id="UP000831068">
    <property type="component" value="Chromosome"/>
</dbReference>
<accession>A0ABY4BLD8</accession>
<evidence type="ECO:0000313" key="2">
    <source>
        <dbReference type="EMBL" id="UOE39062.1"/>
    </source>
</evidence>